<keyword evidence="1" id="KW-0472">Membrane</keyword>
<evidence type="ECO:0000256" key="2">
    <source>
        <dbReference type="SAM" id="Coils"/>
    </source>
</evidence>
<comment type="similarity">
    <text evidence="1">Belongs to the band 7/mec-2 family. Flotillin subfamily.</text>
</comment>
<dbReference type="InterPro" id="IPR027705">
    <property type="entry name" value="Flotillin_fam"/>
</dbReference>
<dbReference type="GO" id="GO:0072659">
    <property type="term" value="P:protein localization to plasma membrane"/>
    <property type="evidence" value="ECO:0007669"/>
    <property type="project" value="TreeGrafter"/>
</dbReference>
<organism evidence="3 4">
    <name type="scientific">Dissostichus mawsoni</name>
    <name type="common">Antarctic cod</name>
    <dbReference type="NCBI Taxonomy" id="36200"/>
    <lineage>
        <taxon>Eukaryota</taxon>
        <taxon>Metazoa</taxon>
        <taxon>Chordata</taxon>
        <taxon>Craniata</taxon>
        <taxon>Vertebrata</taxon>
        <taxon>Euteleostomi</taxon>
        <taxon>Actinopterygii</taxon>
        <taxon>Neopterygii</taxon>
        <taxon>Teleostei</taxon>
        <taxon>Neoteleostei</taxon>
        <taxon>Acanthomorphata</taxon>
        <taxon>Eupercaria</taxon>
        <taxon>Perciformes</taxon>
        <taxon>Notothenioidei</taxon>
        <taxon>Nototheniidae</taxon>
        <taxon>Dissostichus</taxon>
    </lineage>
</organism>
<dbReference type="OrthoDB" id="8899323at2759"/>
<feature type="coiled-coil region" evidence="2">
    <location>
        <begin position="16"/>
        <end position="67"/>
    </location>
</feature>
<comment type="subunit">
    <text evidence="1">Heterooligomeric complex.</text>
</comment>
<keyword evidence="4" id="KW-1185">Reference proteome</keyword>
<comment type="caution">
    <text evidence="3">The sequence shown here is derived from an EMBL/GenBank/DDBJ whole genome shotgun (WGS) entry which is preliminary data.</text>
</comment>
<sequence>MMDVKFLADTKMADSKRELEMQKASFNQEVNTKKAEAQLAYELQAAKEQQKIRLEEIEIEVVQRKKQIIIEDKEITRTEKELTATVKRPAEAEAYKMQQLAEGRKIKAVLTAQAEADKIRLIGEAEASSIEVIGKAEALRMKLKAEAYQQYGEAAKTALVLEALPMVGDIQFNSTGVRTSGKSGLLVCLPNVFTTRGLAPKSSIASAVAAPLARTGEIVILSGEGSRVTGELNRLLAELPVSVNALTGVDLTKIPMLQKLMNPQSQTAI</sequence>
<evidence type="ECO:0000256" key="1">
    <source>
        <dbReference type="RuleBase" id="RU366054"/>
    </source>
</evidence>
<reference evidence="3 4" key="1">
    <citation type="submission" date="2020-03" db="EMBL/GenBank/DDBJ databases">
        <title>Dissostichus mawsoni Genome sequencing and assembly.</title>
        <authorList>
            <person name="Park H."/>
        </authorList>
    </citation>
    <scope>NUCLEOTIDE SEQUENCE [LARGE SCALE GENOMIC DNA]</scope>
    <source>
        <strain evidence="3">DM0001</strain>
        <tissue evidence="3">Muscle</tissue>
    </source>
</reference>
<dbReference type="Proteomes" id="UP000518266">
    <property type="component" value="Unassembled WGS sequence"/>
</dbReference>
<evidence type="ECO:0000313" key="3">
    <source>
        <dbReference type="EMBL" id="KAF3841302.1"/>
    </source>
</evidence>
<protein>
    <recommendedName>
        <fullName evidence="1">Flotillin</fullName>
    </recommendedName>
</protein>
<dbReference type="GO" id="GO:0016600">
    <property type="term" value="C:flotillin complex"/>
    <property type="evidence" value="ECO:0007669"/>
    <property type="project" value="TreeGrafter"/>
</dbReference>
<dbReference type="GO" id="GO:0045661">
    <property type="term" value="P:regulation of myoblast differentiation"/>
    <property type="evidence" value="ECO:0007669"/>
    <property type="project" value="TreeGrafter"/>
</dbReference>
<gene>
    <name evidence="3" type="ORF">F7725_007164</name>
</gene>
<comment type="subcellular location">
    <subcellularLocation>
        <location evidence="1">Membrane</location>
    </subcellularLocation>
    <subcellularLocation>
        <location evidence="1">Endosome</location>
    </subcellularLocation>
</comment>
<keyword evidence="2" id="KW-0175">Coiled coil</keyword>
<dbReference type="PANTHER" id="PTHR13806">
    <property type="entry name" value="FLOTILLIN-RELATED"/>
    <property type="match status" value="1"/>
</dbReference>
<evidence type="ECO:0000313" key="4">
    <source>
        <dbReference type="Proteomes" id="UP000518266"/>
    </source>
</evidence>
<dbReference type="EMBL" id="JAAKFY010000020">
    <property type="protein sequence ID" value="KAF3841302.1"/>
    <property type="molecule type" value="Genomic_DNA"/>
</dbReference>
<name>A0A7J5XW26_DISMA</name>
<accession>A0A7J5XW26</accession>
<dbReference type="PANTHER" id="PTHR13806:SF46">
    <property type="entry name" value="FLOTILLIN-1-RELATED"/>
    <property type="match status" value="1"/>
</dbReference>
<dbReference type="GO" id="GO:0002020">
    <property type="term" value="F:protease binding"/>
    <property type="evidence" value="ECO:0007669"/>
    <property type="project" value="TreeGrafter"/>
</dbReference>
<dbReference type="GO" id="GO:0005768">
    <property type="term" value="C:endosome"/>
    <property type="evidence" value="ECO:0007669"/>
    <property type="project" value="UniProtKB-SubCell"/>
</dbReference>
<proteinExistence type="inferred from homology"/>
<dbReference type="AlphaFoldDB" id="A0A7J5XW26"/>